<accession>A0A6J5N700</accession>
<protein>
    <submittedName>
        <fullName evidence="1">Uncharacterized protein</fullName>
    </submittedName>
</protein>
<organism evidence="1">
    <name type="scientific">uncultured Caudovirales phage</name>
    <dbReference type="NCBI Taxonomy" id="2100421"/>
    <lineage>
        <taxon>Viruses</taxon>
        <taxon>Duplodnaviria</taxon>
        <taxon>Heunggongvirae</taxon>
        <taxon>Uroviricota</taxon>
        <taxon>Caudoviricetes</taxon>
        <taxon>Peduoviridae</taxon>
        <taxon>Maltschvirus</taxon>
        <taxon>Maltschvirus maltsch</taxon>
    </lineage>
</organism>
<name>A0A6J5N700_9CAUD</name>
<dbReference type="EMBL" id="LR796620">
    <property type="protein sequence ID" value="CAB4154713.1"/>
    <property type="molecule type" value="Genomic_DNA"/>
</dbReference>
<gene>
    <name evidence="1" type="ORF">UFOVP642_25</name>
</gene>
<sequence>MSNPNVLAAAKAHFKDILAQGLRGPIEVPEWKTAVWYKPATSFYQESKIVELTSQGKTVEALVESLIMRCLDGDGNPIFTKADKPELMRSVDPSIIMRIMADMNDQDTAVKAEAGLGN</sequence>
<evidence type="ECO:0000313" key="1">
    <source>
        <dbReference type="EMBL" id="CAB4154713.1"/>
    </source>
</evidence>
<reference evidence="1" key="1">
    <citation type="submission" date="2020-04" db="EMBL/GenBank/DDBJ databases">
        <authorList>
            <person name="Chiriac C."/>
            <person name="Salcher M."/>
            <person name="Ghai R."/>
            <person name="Kavagutti S V."/>
        </authorList>
    </citation>
    <scope>NUCLEOTIDE SEQUENCE</scope>
</reference>
<proteinExistence type="predicted"/>